<gene>
    <name evidence="1" type="ORF">SAMN04488530_101137</name>
</gene>
<dbReference type="InterPro" id="IPR036614">
    <property type="entry name" value="RusA-like_sf"/>
</dbReference>
<organism evidence="1 2">
    <name type="scientific">Asaccharospora irregularis DSM 2635</name>
    <dbReference type="NCBI Taxonomy" id="1121321"/>
    <lineage>
        <taxon>Bacteria</taxon>
        <taxon>Bacillati</taxon>
        <taxon>Bacillota</taxon>
        <taxon>Clostridia</taxon>
        <taxon>Peptostreptococcales</taxon>
        <taxon>Peptostreptococcaceae</taxon>
        <taxon>Asaccharospora</taxon>
    </lineage>
</organism>
<dbReference type="GO" id="GO:0000287">
    <property type="term" value="F:magnesium ion binding"/>
    <property type="evidence" value="ECO:0007669"/>
    <property type="project" value="InterPro"/>
</dbReference>
<dbReference type="Proteomes" id="UP000243255">
    <property type="component" value="Unassembled WGS sequence"/>
</dbReference>
<dbReference type="GO" id="GO:0006281">
    <property type="term" value="P:DNA repair"/>
    <property type="evidence" value="ECO:0007669"/>
    <property type="project" value="InterPro"/>
</dbReference>
<dbReference type="GO" id="GO:0006310">
    <property type="term" value="P:DNA recombination"/>
    <property type="evidence" value="ECO:0007669"/>
    <property type="project" value="InterPro"/>
</dbReference>
<dbReference type="InterPro" id="IPR008822">
    <property type="entry name" value="Endonuclease_RusA-like"/>
</dbReference>
<protein>
    <submittedName>
        <fullName evidence="1">Endodeoxyribonuclease RusA</fullName>
    </submittedName>
</protein>
<proteinExistence type="predicted"/>
<evidence type="ECO:0000313" key="2">
    <source>
        <dbReference type="Proteomes" id="UP000243255"/>
    </source>
</evidence>
<evidence type="ECO:0000313" key="1">
    <source>
        <dbReference type="EMBL" id="SHG39715.1"/>
    </source>
</evidence>
<accession>A0A1M5JH35</accession>
<reference evidence="2" key="1">
    <citation type="submission" date="2016-11" db="EMBL/GenBank/DDBJ databases">
        <authorList>
            <person name="Varghese N."/>
            <person name="Submissions S."/>
        </authorList>
    </citation>
    <scope>NUCLEOTIDE SEQUENCE [LARGE SCALE GENOMIC DNA]</scope>
    <source>
        <strain evidence="2">DSM 2635</strain>
    </source>
</reference>
<sequence length="148" mass="17117">MIIITRVKDGDNLIKIVIPGRPISKSNFKLHNVHGQAWMPSKGKHSKYLAYENMVAGHINRQYQGEAIEENLITILKLYFPDKRIGDLHNYPKSICDGIEKSGIIKNDKQLKPVLLFDFIDKENPRVEIELYPISEYDIKYDVFKKGC</sequence>
<dbReference type="AlphaFoldDB" id="A0A1M5JH35"/>
<name>A0A1M5JH35_9FIRM</name>
<keyword evidence="2" id="KW-1185">Reference proteome</keyword>
<dbReference type="SUPFAM" id="SSF103084">
    <property type="entry name" value="Holliday junction resolvase RusA"/>
    <property type="match status" value="1"/>
</dbReference>
<dbReference type="Gene3D" id="3.30.1330.70">
    <property type="entry name" value="Holliday junction resolvase RusA"/>
    <property type="match status" value="1"/>
</dbReference>
<dbReference type="EMBL" id="FQWX01000001">
    <property type="protein sequence ID" value="SHG39715.1"/>
    <property type="molecule type" value="Genomic_DNA"/>
</dbReference>
<dbReference type="Pfam" id="PF05866">
    <property type="entry name" value="RusA"/>
    <property type="match status" value="1"/>
</dbReference>
<dbReference type="STRING" id="1121321.SAMN04488530_101137"/>